<dbReference type="GeneID" id="23618066"/>
<dbReference type="EMBL" id="KL662130">
    <property type="protein sequence ID" value="KFM26718.1"/>
    <property type="molecule type" value="Genomic_DNA"/>
</dbReference>
<evidence type="ECO:0000313" key="2">
    <source>
        <dbReference type="Proteomes" id="UP000028924"/>
    </source>
</evidence>
<sequence>MSPDSKHRHKRALGDVEDLVRGAVEKTLRRGDASSAIYEAISLKQENEALRAKLTEVERIDDEEITRLWSIIGGRRRGSSAG</sequence>
<reference evidence="1 2" key="1">
    <citation type="journal article" date="2014" name="BMC Genomics">
        <title>Oil accumulation mechanisms of the oleaginous microalga Chlorella protothecoides revealed through its genome, transcriptomes, and proteomes.</title>
        <authorList>
            <person name="Gao C."/>
            <person name="Wang Y."/>
            <person name="Shen Y."/>
            <person name="Yan D."/>
            <person name="He X."/>
            <person name="Dai J."/>
            <person name="Wu Q."/>
        </authorList>
    </citation>
    <scope>NUCLEOTIDE SEQUENCE [LARGE SCALE GENOMIC DNA]</scope>
    <source>
        <strain evidence="1 2">0710</strain>
    </source>
</reference>
<keyword evidence="2" id="KW-1185">Reference proteome</keyword>
<evidence type="ECO:0000313" key="1">
    <source>
        <dbReference type="EMBL" id="KFM26718.1"/>
    </source>
</evidence>
<organism evidence="1 2">
    <name type="scientific">Auxenochlorella protothecoides</name>
    <name type="common">Green microalga</name>
    <name type="synonym">Chlorella protothecoides</name>
    <dbReference type="NCBI Taxonomy" id="3075"/>
    <lineage>
        <taxon>Eukaryota</taxon>
        <taxon>Viridiplantae</taxon>
        <taxon>Chlorophyta</taxon>
        <taxon>core chlorophytes</taxon>
        <taxon>Trebouxiophyceae</taxon>
        <taxon>Chlorellales</taxon>
        <taxon>Chlorellaceae</taxon>
        <taxon>Auxenochlorella</taxon>
    </lineage>
</organism>
<dbReference type="KEGG" id="apro:F751_6675"/>
<dbReference type="AlphaFoldDB" id="A0A087SLW4"/>
<gene>
    <name evidence="1" type="ORF">F751_6675</name>
</gene>
<dbReference type="Proteomes" id="UP000028924">
    <property type="component" value="Unassembled WGS sequence"/>
</dbReference>
<dbReference type="RefSeq" id="XP_011399656.1">
    <property type="nucleotide sequence ID" value="XM_011401354.1"/>
</dbReference>
<name>A0A087SLW4_AUXPR</name>
<accession>A0A087SLW4</accession>
<protein>
    <submittedName>
        <fullName evidence="1">Uncharacterized protein</fullName>
    </submittedName>
</protein>
<proteinExistence type="predicted"/>